<dbReference type="Proteomes" id="UP000006867">
    <property type="component" value="Chromosome"/>
</dbReference>
<dbReference type="PROSITE" id="PS51186">
    <property type="entry name" value="GNAT"/>
    <property type="match status" value="1"/>
</dbReference>
<name>A0ABM5LYJ2_BACA1</name>
<dbReference type="Gene3D" id="3.40.630.30">
    <property type="match status" value="1"/>
</dbReference>
<organism evidence="2 3">
    <name type="scientific">Bacillus atrophaeus (strain 1942)</name>
    <dbReference type="NCBI Taxonomy" id="720555"/>
    <lineage>
        <taxon>Bacteria</taxon>
        <taxon>Bacillati</taxon>
        <taxon>Bacillota</taxon>
        <taxon>Bacilli</taxon>
        <taxon>Bacillales</taxon>
        <taxon>Bacillaceae</taxon>
        <taxon>Bacillus</taxon>
    </lineage>
</organism>
<dbReference type="Pfam" id="PF00583">
    <property type="entry name" value="Acetyltransf_1"/>
    <property type="match status" value="1"/>
</dbReference>
<feature type="domain" description="N-acetyltransferase" evidence="1">
    <location>
        <begin position="1"/>
        <end position="155"/>
    </location>
</feature>
<reference evidence="2 3" key="1">
    <citation type="journal article" date="2011" name="Front. Microbiol.">
        <title>Genomic signatures of strain selection and enhancement in Bacillus atrophaeus var. globigii, a historical biowarfare simulant.</title>
        <authorList>
            <person name="Gibbons H.S."/>
            <person name="Broomall S.M."/>
            <person name="McNew L.A."/>
            <person name="Daligault H."/>
            <person name="Chapman C."/>
            <person name="Bruce D."/>
            <person name="Karavis M."/>
            <person name="Krepps M."/>
            <person name="McGregor P.A."/>
            <person name="Hong C."/>
            <person name="Park K.H."/>
            <person name="Akmal A."/>
            <person name="Feldman A."/>
            <person name="Lin J.S."/>
            <person name="Chang W.E."/>
            <person name="Higgs B.W."/>
            <person name="Demirev P."/>
            <person name="Lindquist J."/>
            <person name="Liem A."/>
            <person name="Fochler E."/>
            <person name="Read T.D."/>
            <person name="Tapia R."/>
            <person name="Johnson S."/>
            <person name="Bishop-Lilly K.A."/>
            <person name="Detter C."/>
            <person name="Han C."/>
            <person name="Sozhamannan S."/>
            <person name="Rosenzweig C.N."/>
            <person name="Skowronski E.W."/>
        </authorList>
    </citation>
    <scope>NUCLEOTIDE SEQUENCE [LARGE SCALE GENOMIC DNA]</scope>
    <source>
        <strain evidence="2 3">1942</strain>
    </source>
</reference>
<dbReference type="InterPro" id="IPR000182">
    <property type="entry name" value="GNAT_dom"/>
</dbReference>
<dbReference type="InterPro" id="IPR007344">
    <property type="entry name" value="GrpB/CoaE"/>
</dbReference>
<dbReference type="Pfam" id="PF04229">
    <property type="entry name" value="GrpB"/>
    <property type="match status" value="1"/>
</dbReference>
<sequence length="319" mass="36587">MIEYLWHSHEPIAQEIAALQQEAYRKEAELIGFFGIPALKEKAIDIIKSQERFAGYKERERLLGVISYEKNAGELTICRLAVHPDGFRKGIGQALTKFVIAENEDAEKIEVTTAENNTPAISLYTKAGFTKAARIKAAEGIFLSVFHLYPKRKVEVVPYREEWKRKFAKEKIQLERILGPEINAISHIGSTSIPGMSAKPVIDILIEVKDIEAINQYNMQMEALGYEAKGENGLKGRCFFRKGGNKRTHHVHIYENGNREIVRHTLFRDYLIAHPEKAAEYATLKKELAARYPDDIKQYIEGKNEWIKDTEEKANRWKN</sequence>
<dbReference type="InterPro" id="IPR016181">
    <property type="entry name" value="Acyl_CoA_acyltransferase"/>
</dbReference>
<dbReference type="PANTHER" id="PTHR34822">
    <property type="entry name" value="GRPB DOMAIN PROTEIN (AFU_ORTHOLOGUE AFUA_1G01530)"/>
    <property type="match status" value="1"/>
</dbReference>
<dbReference type="Gene3D" id="3.30.460.10">
    <property type="entry name" value="Beta Polymerase, domain 2"/>
    <property type="match status" value="1"/>
</dbReference>
<proteinExistence type="predicted"/>
<keyword evidence="3" id="KW-1185">Reference proteome</keyword>
<evidence type="ECO:0000313" key="3">
    <source>
        <dbReference type="Proteomes" id="UP000006867"/>
    </source>
</evidence>
<dbReference type="SUPFAM" id="SSF55729">
    <property type="entry name" value="Acyl-CoA N-acyltransferases (Nat)"/>
    <property type="match status" value="1"/>
</dbReference>
<gene>
    <name evidence="2" type="ordered locus">BATR1942_10125</name>
</gene>
<dbReference type="RefSeq" id="WP_003325548.1">
    <property type="nucleotide sequence ID" value="NC_014639.1"/>
</dbReference>
<evidence type="ECO:0000259" key="1">
    <source>
        <dbReference type="PROSITE" id="PS51186"/>
    </source>
</evidence>
<dbReference type="CDD" id="cd04301">
    <property type="entry name" value="NAT_SF"/>
    <property type="match status" value="1"/>
</dbReference>
<dbReference type="EMBL" id="CP002207">
    <property type="protein sequence ID" value="ADP32958.1"/>
    <property type="molecule type" value="Genomic_DNA"/>
</dbReference>
<protein>
    <recommendedName>
        <fullName evidence="1">N-acetyltransferase domain-containing protein</fullName>
    </recommendedName>
</protein>
<accession>A0ABM5LYJ2</accession>
<dbReference type="InterPro" id="IPR043519">
    <property type="entry name" value="NT_sf"/>
</dbReference>
<dbReference type="SUPFAM" id="SSF81301">
    <property type="entry name" value="Nucleotidyltransferase"/>
    <property type="match status" value="1"/>
</dbReference>
<evidence type="ECO:0000313" key="2">
    <source>
        <dbReference type="EMBL" id="ADP32958.1"/>
    </source>
</evidence>
<dbReference type="PANTHER" id="PTHR34822:SF1">
    <property type="entry name" value="GRPB FAMILY PROTEIN"/>
    <property type="match status" value="1"/>
</dbReference>